<name>A0ABR1Z8X5_9ROSI</name>
<sequence>MVYARTRSVLLTWAFSAPVTGCCCQATRPLRYDICYRQNPKHKFKFMDIISRRKKKVRRITIIIAFKGNKANYANLIKKKEKKIHFISF</sequence>
<gene>
    <name evidence="1" type="ORF">V6N11_028164</name>
</gene>
<dbReference type="Proteomes" id="UP001396334">
    <property type="component" value="Unassembled WGS sequence"/>
</dbReference>
<evidence type="ECO:0000313" key="2">
    <source>
        <dbReference type="Proteomes" id="UP001396334"/>
    </source>
</evidence>
<protein>
    <submittedName>
        <fullName evidence="1">Uncharacterized protein</fullName>
    </submittedName>
</protein>
<organism evidence="1 2">
    <name type="scientific">Hibiscus sabdariffa</name>
    <name type="common">roselle</name>
    <dbReference type="NCBI Taxonomy" id="183260"/>
    <lineage>
        <taxon>Eukaryota</taxon>
        <taxon>Viridiplantae</taxon>
        <taxon>Streptophyta</taxon>
        <taxon>Embryophyta</taxon>
        <taxon>Tracheophyta</taxon>
        <taxon>Spermatophyta</taxon>
        <taxon>Magnoliopsida</taxon>
        <taxon>eudicotyledons</taxon>
        <taxon>Gunneridae</taxon>
        <taxon>Pentapetalae</taxon>
        <taxon>rosids</taxon>
        <taxon>malvids</taxon>
        <taxon>Malvales</taxon>
        <taxon>Malvaceae</taxon>
        <taxon>Malvoideae</taxon>
        <taxon>Hibiscus</taxon>
    </lineage>
</organism>
<dbReference type="EMBL" id="JBBPBN010002250">
    <property type="protein sequence ID" value="KAK8476426.1"/>
    <property type="molecule type" value="Genomic_DNA"/>
</dbReference>
<keyword evidence="2" id="KW-1185">Reference proteome</keyword>
<comment type="caution">
    <text evidence="1">The sequence shown here is derived from an EMBL/GenBank/DDBJ whole genome shotgun (WGS) entry which is preliminary data.</text>
</comment>
<evidence type="ECO:0000313" key="1">
    <source>
        <dbReference type="EMBL" id="KAK8476426.1"/>
    </source>
</evidence>
<proteinExistence type="predicted"/>
<accession>A0ABR1Z8X5</accession>
<reference evidence="1 2" key="1">
    <citation type="journal article" date="2024" name="G3 (Bethesda)">
        <title>Genome assembly of Hibiscus sabdariffa L. provides insights into metabolisms of medicinal natural products.</title>
        <authorList>
            <person name="Kim T."/>
        </authorList>
    </citation>
    <scope>NUCLEOTIDE SEQUENCE [LARGE SCALE GENOMIC DNA]</scope>
    <source>
        <strain evidence="1">TK-2024</strain>
        <tissue evidence="1">Old leaves</tissue>
    </source>
</reference>